<dbReference type="InterPro" id="IPR012337">
    <property type="entry name" value="RNaseH-like_sf"/>
</dbReference>
<keyword evidence="4" id="KW-0479">Metal-binding</keyword>
<dbReference type="Proteomes" id="UP000298615">
    <property type="component" value="Chromosome"/>
</dbReference>
<dbReference type="PANTHER" id="PTHR30194">
    <property type="entry name" value="CROSSOVER JUNCTION ENDODEOXYRIBONUCLEASE RUVC"/>
    <property type="match status" value="1"/>
</dbReference>
<evidence type="ECO:0000256" key="2">
    <source>
        <dbReference type="ARBA" id="ARBA00022490"/>
    </source>
</evidence>
<keyword evidence="6" id="KW-0227">DNA damage</keyword>
<evidence type="ECO:0000256" key="5">
    <source>
        <dbReference type="ARBA" id="ARBA00022759"/>
    </source>
</evidence>
<dbReference type="SUPFAM" id="SSF53098">
    <property type="entry name" value="Ribonuclease H-like"/>
    <property type="match status" value="1"/>
</dbReference>
<evidence type="ECO:0000256" key="6">
    <source>
        <dbReference type="ARBA" id="ARBA00022763"/>
    </source>
</evidence>
<dbReference type="GO" id="GO:0004520">
    <property type="term" value="F:DNA endonuclease activity"/>
    <property type="evidence" value="ECO:0007669"/>
    <property type="project" value="InterPro"/>
</dbReference>
<dbReference type="GO" id="GO:0003677">
    <property type="term" value="F:DNA binding"/>
    <property type="evidence" value="ECO:0007669"/>
    <property type="project" value="UniProtKB-KW"/>
</dbReference>
<reference evidence="12 13" key="1">
    <citation type="submission" date="2019-04" db="EMBL/GenBank/DDBJ databases">
        <title>Vagococcus sp. nov., isolated from faeces of yaks (Bos grunniens).</title>
        <authorList>
            <person name="Ge Y."/>
        </authorList>
    </citation>
    <scope>NUCLEOTIDE SEQUENCE [LARGE SCALE GENOMIC DNA]</scope>
    <source>
        <strain evidence="12 13">MN-17</strain>
    </source>
</reference>
<keyword evidence="9" id="KW-0238">DNA-binding</keyword>
<keyword evidence="8" id="KW-0460">Magnesium</keyword>
<keyword evidence="5" id="KW-0255">Endonuclease</keyword>
<dbReference type="AlphaFoldDB" id="A0A4D7CQG6"/>
<evidence type="ECO:0000256" key="3">
    <source>
        <dbReference type="ARBA" id="ARBA00022722"/>
    </source>
</evidence>
<gene>
    <name evidence="12" type="ORF">FA707_04880</name>
</gene>
<dbReference type="GO" id="GO:0046872">
    <property type="term" value="F:metal ion binding"/>
    <property type="evidence" value="ECO:0007669"/>
    <property type="project" value="UniProtKB-KW"/>
</dbReference>
<dbReference type="GO" id="GO:0006310">
    <property type="term" value="P:DNA recombination"/>
    <property type="evidence" value="ECO:0007669"/>
    <property type="project" value="UniProtKB-KW"/>
</dbReference>
<evidence type="ECO:0000313" key="12">
    <source>
        <dbReference type="EMBL" id="QCI86338.1"/>
    </source>
</evidence>
<dbReference type="GO" id="GO:0016787">
    <property type="term" value="F:hydrolase activity"/>
    <property type="evidence" value="ECO:0007669"/>
    <property type="project" value="UniProtKB-KW"/>
</dbReference>
<protein>
    <submittedName>
        <fullName evidence="12">Crossover junction endodeoxyribonuclease RuvC</fullName>
    </submittedName>
</protein>
<keyword evidence="7" id="KW-0378">Hydrolase</keyword>
<evidence type="ECO:0000256" key="7">
    <source>
        <dbReference type="ARBA" id="ARBA00022801"/>
    </source>
</evidence>
<accession>A0A4D7CQG6</accession>
<dbReference type="InterPro" id="IPR002176">
    <property type="entry name" value="X-over_junc_endoDNase_RuvC"/>
</dbReference>
<evidence type="ECO:0000313" key="13">
    <source>
        <dbReference type="Proteomes" id="UP000298615"/>
    </source>
</evidence>
<keyword evidence="2" id="KW-0963">Cytoplasm</keyword>
<evidence type="ECO:0000256" key="1">
    <source>
        <dbReference type="ARBA" id="ARBA00009518"/>
    </source>
</evidence>
<dbReference type="Gene3D" id="3.30.420.10">
    <property type="entry name" value="Ribonuclease H-like superfamily/Ribonuclease H"/>
    <property type="match status" value="1"/>
</dbReference>
<evidence type="ECO:0000256" key="9">
    <source>
        <dbReference type="ARBA" id="ARBA00023125"/>
    </source>
</evidence>
<keyword evidence="10" id="KW-0233">DNA recombination</keyword>
<keyword evidence="3" id="KW-0540">Nuclease</keyword>
<sequence length="159" mass="17988">MLVKNIVLALDLSLTETGYAICKIEKGNFEVLEFGTIKTSSKDSMGYRLQLIESELIRIMQKWHPDSVVKEKSFSNRNITSTQAIFQVVRIASYAIWKELELVPIDYAATNIKKTLTGNGRASKEHLMEKVKALTNSEPTNFDESDAIAVAYTYYLDKV</sequence>
<comment type="similarity">
    <text evidence="1">Belongs to the RuvC family.</text>
</comment>
<evidence type="ECO:0000256" key="11">
    <source>
        <dbReference type="ARBA" id="ARBA00023204"/>
    </source>
</evidence>
<name>A0A4D7CQG6_9ENTE</name>
<evidence type="ECO:0000256" key="8">
    <source>
        <dbReference type="ARBA" id="ARBA00022842"/>
    </source>
</evidence>
<dbReference type="EMBL" id="CP039712">
    <property type="protein sequence ID" value="QCI86338.1"/>
    <property type="molecule type" value="Genomic_DNA"/>
</dbReference>
<dbReference type="PRINTS" id="PR00696">
    <property type="entry name" value="RSOLVASERUVC"/>
</dbReference>
<dbReference type="GO" id="GO:0006281">
    <property type="term" value="P:DNA repair"/>
    <property type="evidence" value="ECO:0007669"/>
    <property type="project" value="UniProtKB-KW"/>
</dbReference>
<evidence type="ECO:0000256" key="10">
    <source>
        <dbReference type="ARBA" id="ARBA00023172"/>
    </source>
</evidence>
<dbReference type="PANTHER" id="PTHR30194:SF3">
    <property type="entry name" value="CROSSOVER JUNCTION ENDODEOXYRIBONUCLEASE RUVC"/>
    <property type="match status" value="1"/>
</dbReference>
<keyword evidence="11" id="KW-0234">DNA repair</keyword>
<dbReference type="InterPro" id="IPR036397">
    <property type="entry name" value="RNaseH_sf"/>
</dbReference>
<organism evidence="12 13">
    <name type="scientific">Vagococcus zengguangii</name>
    <dbReference type="NCBI Taxonomy" id="2571750"/>
    <lineage>
        <taxon>Bacteria</taxon>
        <taxon>Bacillati</taxon>
        <taxon>Bacillota</taxon>
        <taxon>Bacilli</taxon>
        <taxon>Lactobacillales</taxon>
        <taxon>Enterococcaceae</taxon>
        <taxon>Vagococcus</taxon>
    </lineage>
</organism>
<keyword evidence="13" id="KW-1185">Reference proteome</keyword>
<dbReference type="Pfam" id="PF02075">
    <property type="entry name" value="RuvC"/>
    <property type="match status" value="1"/>
</dbReference>
<proteinExistence type="inferred from homology"/>
<dbReference type="KEGG" id="vao:FA707_04880"/>
<evidence type="ECO:0000256" key="4">
    <source>
        <dbReference type="ARBA" id="ARBA00022723"/>
    </source>
</evidence>